<evidence type="ECO:0000313" key="2">
    <source>
        <dbReference type="Proteomes" id="UP000322631"/>
    </source>
</evidence>
<dbReference type="EMBL" id="CP041932">
    <property type="protein sequence ID" value="QEK14747.1"/>
    <property type="molecule type" value="Genomic_DNA"/>
</dbReference>
<dbReference type="GeneID" id="41609422"/>
<evidence type="ECO:0000313" key="1">
    <source>
        <dbReference type="EMBL" id="QEK14747.1"/>
    </source>
</evidence>
<proteinExistence type="predicted"/>
<protein>
    <submittedName>
        <fullName evidence="1">Uncharacterized protein</fullName>
    </submittedName>
</protein>
<keyword evidence="2" id="KW-1185">Reference proteome</keyword>
<dbReference type="AlphaFoldDB" id="A0A5C0SLT9"/>
<name>A0A5C0SLT9_9EURY</name>
<gene>
    <name evidence="1" type="ORF">FPV09_06165</name>
</gene>
<reference evidence="1 2" key="1">
    <citation type="submission" date="2019-07" db="EMBL/GenBank/DDBJ databases">
        <title>Complete genome of Thermococcus acidophilus.</title>
        <authorList>
            <person name="Li X."/>
        </authorList>
    </citation>
    <scope>NUCLEOTIDE SEQUENCE [LARGE SCALE GENOMIC DNA]</scope>
    <source>
        <strain evidence="1 2">SY113</strain>
    </source>
</reference>
<dbReference type="Proteomes" id="UP000322631">
    <property type="component" value="Chromosome"/>
</dbReference>
<accession>A0A5C0SLT9</accession>
<dbReference type="KEGG" id="them:FPV09_06165"/>
<sequence length="109" mass="13149">MASDVEKVVRLFQKRETQEAFGEWVVQLARKIHEKPEDIVWFFEMRQRMREVERLAETITDEELEKWERELEAEQGGIDLPLETLLEMGRRSFRKFKRIEAKLKELGVV</sequence>
<dbReference type="RefSeq" id="WP_148882756.1">
    <property type="nucleotide sequence ID" value="NZ_CP041932.1"/>
</dbReference>
<organism evidence="1 2">
    <name type="scientific">Thermococcus aciditolerans</name>
    <dbReference type="NCBI Taxonomy" id="2598455"/>
    <lineage>
        <taxon>Archaea</taxon>
        <taxon>Methanobacteriati</taxon>
        <taxon>Methanobacteriota</taxon>
        <taxon>Thermococci</taxon>
        <taxon>Thermococcales</taxon>
        <taxon>Thermococcaceae</taxon>
        <taxon>Thermococcus</taxon>
    </lineage>
</organism>